<gene>
    <name evidence="3" type="ORF">JR316_010894</name>
</gene>
<dbReference type="Gene3D" id="1.20.1050.10">
    <property type="match status" value="1"/>
</dbReference>
<evidence type="ECO:0000259" key="2">
    <source>
        <dbReference type="Pfam" id="PF22041"/>
    </source>
</evidence>
<dbReference type="InterPro" id="IPR004045">
    <property type="entry name" value="Glutathione_S-Trfase_N"/>
</dbReference>
<dbReference type="AlphaFoldDB" id="A0A8H8CG79"/>
<feature type="domain" description="Glutathione S-transferase UstS-like C-terminal" evidence="2">
    <location>
        <begin position="142"/>
        <end position="296"/>
    </location>
</feature>
<dbReference type="EMBL" id="JAFIQS010000012">
    <property type="protein sequence ID" value="KAG5164388.1"/>
    <property type="molecule type" value="Genomic_DNA"/>
</dbReference>
<sequence>MTITFYDIPSTTPECAWSPNTWKIRSISPENYRDSNHDTNPGISRFNFRYALNYRNIPYKTEWIEYPDIKEHCIKHGIKPTGKTRFTNGPEVIERDYYSLPAIYDPKTNTYLADSLRIVEYLEHAYPPSPSSPSLFPNNTHALQVAFTTAYNVTTRDDGVADFIVPAVYTKLNVASQPYFRRTREERFGKRLEDVFPKPGSEEDKAGWSKFKEVTGILDGWYAKTDIFGEDSEGKTVAERRTPFLMGDTLSWGDLVIAGYTIWLRIIWGEDSDKWQDMMTWHGGRWKTLMANLKKYETVL</sequence>
<dbReference type="InterPro" id="IPR036282">
    <property type="entry name" value="Glutathione-S-Trfase_C_sf"/>
</dbReference>
<reference evidence="3" key="1">
    <citation type="submission" date="2021-02" db="EMBL/GenBank/DDBJ databases">
        <title>Psilocybe cubensis genome.</title>
        <authorList>
            <person name="Mckernan K.J."/>
            <person name="Crawford S."/>
            <person name="Trippe A."/>
            <person name="Kane L.T."/>
            <person name="Mclaughlin S."/>
        </authorList>
    </citation>
    <scope>NUCLEOTIDE SEQUENCE [LARGE SCALE GENOMIC DNA]</scope>
    <source>
        <strain evidence="3">MGC-MH-2018</strain>
    </source>
</reference>
<evidence type="ECO:0008006" key="4">
    <source>
        <dbReference type="Google" id="ProtNLM"/>
    </source>
</evidence>
<dbReference type="Pfam" id="PF13409">
    <property type="entry name" value="GST_N_2"/>
    <property type="match status" value="1"/>
</dbReference>
<proteinExistence type="predicted"/>
<accession>A0A8H8CG79</accession>
<dbReference type="Pfam" id="PF22041">
    <property type="entry name" value="GST_C_7"/>
    <property type="match status" value="1"/>
</dbReference>
<protein>
    <recommendedName>
        <fullName evidence="4">GST N-terminal domain-containing protein</fullName>
    </recommendedName>
</protein>
<dbReference type="SUPFAM" id="SSF47616">
    <property type="entry name" value="GST C-terminal domain-like"/>
    <property type="match status" value="1"/>
</dbReference>
<feature type="domain" description="GST N-terminal" evidence="1">
    <location>
        <begin position="49"/>
        <end position="124"/>
    </location>
</feature>
<evidence type="ECO:0000259" key="1">
    <source>
        <dbReference type="Pfam" id="PF13409"/>
    </source>
</evidence>
<dbReference type="InterPro" id="IPR054416">
    <property type="entry name" value="GST_UstS-like_C"/>
</dbReference>
<dbReference type="Gene3D" id="3.40.30.10">
    <property type="entry name" value="Glutaredoxin"/>
    <property type="match status" value="1"/>
</dbReference>
<evidence type="ECO:0000313" key="3">
    <source>
        <dbReference type="EMBL" id="KAG5164388.1"/>
    </source>
</evidence>
<name>A0A8H8CG79_PSICU</name>
<comment type="caution">
    <text evidence="3">The sequence shown here is derived from an EMBL/GenBank/DDBJ whole genome shotgun (WGS) entry which is preliminary data.</text>
</comment>
<organism evidence="3">
    <name type="scientific">Psilocybe cubensis</name>
    <name type="common">Psychedelic mushroom</name>
    <name type="synonym">Stropharia cubensis</name>
    <dbReference type="NCBI Taxonomy" id="181762"/>
    <lineage>
        <taxon>Eukaryota</taxon>
        <taxon>Fungi</taxon>
        <taxon>Dikarya</taxon>
        <taxon>Basidiomycota</taxon>
        <taxon>Agaricomycotina</taxon>
        <taxon>Agaricomycetes</taxon>
        <taxon>Agaricomycetidae</taxon>
        <taxon>Agaricales</taxon>
        <taxon>Agaricineae</taxon>
        <taxon>Strophariaceae</taxon>
        <taxon>Psilocybe</taxon>
    </lineage>
</organism>